<proteinExistence type="predicted"/>
<reference evidence="2 3" key="1">
    <citation type="submission" date="2017-04" db="EMBL/GenBank/DDBJ databases">
        <title>Complete genome sequences of Rhizobium genomic linages associated to common bean (phaseolus vulgaris).</title>
        <authorList>
            <person name="Santamaria R.I."/>
            <person name="Bustos P."/>
            <person name="Perez-Carrascal O."/>
            <person name="Martinez-Flores I."/>
            <person name="Juarez S."/>
            <person name="Lozano L."/>
            <person name="Miranda F."/>
            <person name="Vinuesa P."/>
            <person name="Martinez-Romero E."/>
            <person name="Cevallos M.A."/>
            <person name="Romero D."/>
            <person name="Davila G."/>
            <person name="Gonzalez V."/>
        </authorList>
    </citation>
    <scope>NUCLEOTIDE SEQUENCE [LARGE SCALE GENOMIC DNA]</scope>
    <source>
        <strain evidence="2 3">NXC12</strain>
    </source>
</reference>
<dbReference type="EMBL" id="CP020906">
    <property type="protein sequence ID" value="ARQ08629.1"/>
    <property type="molecule type" value="Genomic_DNA"/>
</dbReference>
<gene>
    <name evidence="2" type="ORF">NXC12_CH00538</name>
</gene>
<dbReference type="InterPro" id="IPR024524">
    <property type="entry name" value="DUF3800"/>
</dbReference>
<accession>A0AAN1BC97</accession>
<protein>
    <recommendedName>
        <fullName evidence="4">DUF3800 domain-containing protein</fullName>
    </recommendedName>
</protein>
<dbReference type="Pfam" id="PF12686">
    <property type="entry name" value="DUF3800"/>
    <property type="match status" value="1"/>
</dbReference>
<dbReference type="RefSeq" id="WP_157700388.1">
    <property type="nucleotide sequence ID" value="NZ_CP020906.1"/>
</dbReference>
<evidence type="ECO:0000313" key="3">
    <source>
        <dbReference type="Proteomes" id="UP000194159"/>
    </source>
</evidence>
<evidence type="ECO:0000313" key="2">
    <source>
        <dbReference type="EMBL" id="ARQ08629.1"/>
    </source>
</evidence>
<feature type="region of interest" description="Disordered" evidence="1">
    <location>
        <begin position="1"/>
        <end position="25"/>
    </location>
</feature>
<evidence type="ECO:0008006" key="4">
    <source>
        <dbReference type="Google" id="ProtNLM"/>
    </source>
</evidence>
<feature type="compositionally biased region" description="Basic and acidic residues" evidence="1">
    <location>
        <begin position="12"/>
        <end position="25"/>
    </location>
</feature>
<evidence type="ECO:0000256" key="1">
    <source>
        <dbReference type="SAM" id="MobiDB-lite"/>
    </source>
</evidence>
<organism evidence="2 3">
    <name type="scientific">Rhizobium etli</name>
    <dbReference type="NCBI Taxonomy" id="29449"/>
    <lineage>
        <taxon>Bacteria</taxon>
        <taxon>Pseudomonadati</taxon>
        <taxon>Pseudomonadota</taxon>
        <taxon>Alphaproteobacteria</taxon>
        <taxon>Hyphomicrobiales</taxon>
        <taxon>Rhizobiaceae</taxon>
        <taxon>Rhizobium/Agrobacterium group</taxon>
        <taxon>Rhizobium</taxon>
    </lineage>
</organism>
<dbReference type="AlphaFoldDB" id="A0AAN1BC97"/>
<dbReference type="Proteomes" id="UP000194159">
    <property type="component" value="Chromosome"/>
</dbReference>
<sequence length="274" mass="31462">MTRPITLYMDETGNRHPDKKSDASREGRDWFGFGGVLIKGEDNDVARGLVTAFLEKWKLGESKPAHITDMMAERQNFAWLERVTQEKRDSFWSDWRRVLCQAPVIGLGCIVDRPGYVARGYLEKHPDRWLLCRSAFDITVERAVKIAKLEGRKLHIVFEQDPGINDTITGYFKNLKANGLGFDVSNSSKYAPLTTTDFNETLGRIQHKPKSHPLLQIADSYIYAMSRKAYDSKFALYRHLRDSKRIADFALADEHLPHMGVKYYCFDPKTKKPG</sequence>
<name>A0AAN1BC97_RHIET</name>